<keyword evidence="8" id="KW-1185">Reference proteome</keyword>
<dbReference type="PROSITE" id="PS00092">
    <property type="entry name" value="N6_MTASE"/>
    <property type="match status" value="1"/>
</dbReference>
<dbReference type="Proteomes" id="UP001157109">
    <property type="component" value="Unassembled WGS sequence"/>
</dbReference>
<dbReference type="Pfam" id="PF05175">
    <property type="entry name" value="MTS"/>
    <property type="match status" value="1"/>
</dbReference>
<evidence type="ECO:0000313" key="8">
    <source>
        <dbReference type="Proteomes" id="UP001157109"/>
    </source>
</evidence>
<dbReference type="InterPro" id="IPR002052">
    <property type="entry name" value="DNA_methylase_N6_adenine_CS"/>
</dbReference>
<dbReference type="GO" id="GO:0008168">
    <property type="term" value="F:methyltransferase activity"/>
    <property type="evidence" value="ECO:0007669"/>
    <property type="project" value="UniProtKB-KW"/>
</dbReference>
<organism evidence="7 8">
    <name type="scientific">Arsenicicoccus piscis</name>
    <dbReference type="NCBI Taxonomy" id="673954"/>
    <lineage>
        <taxon>Bacteria</taxon>
        <taxon>Bacillati</taxon>
        <taxon>Actinomycetota</taxon>
        <taxon>Actinomycetes</taxon>
        <taxon>Micrococcales</taxon>
        <taxon>Intrasporangiaceae</taxon>
        <taxon>Arsenicicoccus</taxon>
    </lineage>
</organism>
<keyword evidence="4" id="KW-0949">S-adenosyl-L-methionine</keyword>
<dbReference type="EMBL" id="BSUJ01000001">
    <property type="protein sequence ID" value="GMA18093.1"/>
    <property type="molecule type" value="Genomic_DNA"/>
</dbReference>
<reference evidence="8" key="1">
    <citation type="journal article" date="2019" name="Int. J. Syst. Evol. Microbiol.">
        <title>The Global Catalogue of Microorganisms (GCM) 10K type strain sequencing project: providing services to taxonomists for standard genome sequencing and annotation.</title>
        <authorList>
            <consortium name="The Broad Institute Genomics Platform"/>
            <consortium name="The Broad Institute Genome Sequencing Center for Infectious Disease"/>
            <person name="Wu L."/>
            <person name="Ma J."/>
        </authorList>
    </citation>
    <scope>NUCLEOTIDE SEQUENCE [LARGE SCALE GENOMIC DNA]</scope>
    <source>
        <strain evidence="8">NBRC 105830</strain>
    </source>
</reference>
<comment type="caution">
    <text evidence="7">The sequence shown here is derived from an EMBL/GenBank/DDBJ whole genome shotgun (WGS) entry which is preliminary data.</text>
</comment>
<comment type="similarity">
    <text evidence="1">Belongs to the eukaryotic/archaeal PrmC-related family.</text>
</comment>
<dbReference type="InterPro" id="IPR055487">
    <property type="entry name" value="DUF7059"/>
</dbReference>
<name>A0ABQ6HIZ6_9MICO</name>
<evidence type="ECO:0000256" key="2">
    <source>
        <dbReference type="ARBA" id="ARBA00022603"/>
    </source>
</evidence>
<keyword evidence="2 7" id="KW-0489">Methyltransferase</keyword>
<dbReference type="GO" id="GO:0032259">
    <property type="term" value="P:methylation"/>
    <property type="evidence" value="ECO:0007669"/>
    <property type="project" value="UniProtKB-KW"/>
</dbReference>
<evidence type="ECO:0000259" key="5">
    <source>
        <dbReference type="Pfam" id="PF05175"/>
    </source>
</evidence>
<dbReference type="InterPro" id="IPR029063">
    <property type="entry name" value="SAM-dependent_MTases_sf"/>
</dbReference>
<proteinExistence type="inferred from homology"/>
<sequence>MPVDPSPGRGPSDARGESPLDRELVARMRADLLAAGFTVDAVADRIGPAAAAALHREQALPAERVTRGAGDPVATLVRLFVLGRETAGDDVERALPSLGVSGARALGLLQDGETADSVRAALDLRPYGDGTHDWWLASDLGELVTQAPLREDHVLGVGGASMTLAAWTPRPGARRVLDLGTGCGVQALHASTHAGEVVATDLSARAVELARLNAALNGVEWDVRQGSLFEPVAGERFDLIVSNPPFVITPRIEGVPVYEYRDGGLAADSLVRSVVRDVGQHLEPGGIACFLGNWEITATRDWRDVWTDWLDGTGLDAWVVQRETQDPAEYAELWIRDGGTSAATADFDRLYEAWLDDFAAREVTEIGFGVCVLQRPATERQPFRDLVEHSGPVASPMGPAVLQGIRARTYLAEHTDEEILDVAWQVADDVTEERYGRPGAEDPQVIQVRQGGGLGVTHRLGTAQAAYLSVCDGSLTARQALTAIAALLQRDSADVQAETLPLLRALVADGLLR</sequence>
<dbReference type="RefSeq" id="WP_241443667.1">
    <property type="nucleotide sequence ID" value="NZ_JAKZHV010000003.1"/>
</dbReference>
<dbReference type="PANTHER" id="PTHR45875:SF1">
    <property type="entry name" value="METHYLTRANSFERASE N6AMT1"/>
    <property type="match status" value="1"/>
</dbReference>
<evidence type="ECO:0000313" key="7">
    <source>
        <dbReference type="EMBL" id="GMA18093.1"/>
    </source>
</evidence>
<dbReference type="SUPFAM" id="SSF53335">
    <property type="entry name" value="S-adenosyl-L-methionine-dependent methyltransferases"/>
    <property type="match status" value="1"/>
</dbReference>
<dbReference type="InterPro" id="IPR052190">
    <property type="entry name" value="Euk-Arch_PrmC-MTase"/>
</dbReference>
<dbReference type="Pfam" id="PF23186">
    <property type="entry name" value="DUF7059"/>
    <property type="match status" value="1"/>
</dbReference>
<evidence type="ECO:0000256" key="4">
    <source>
        <dbReference type="ARBA" id="ARBA00022691"/>
    </source>
</evidence>
<evidence type="ECO:0000259" key="6">
    <source>
        <dbReference type="Pfam" id="PF23186"/>
    </source>
</evidence>
<dbReference type="PANTHER" id="PTHR45875">
    <property type="entry name" value="METHYLTRANSFERASE N6AMT1"/>
    <property type="match status" value="1"/>
</dbReference>
<feature type="domain" description="DUF7059" evidence="6">
    <location>
        <begin position="34"/>
        <end position="121"/>
    </location>
</feature>
<accession>A0ABQ6HIZ6</accession>
<dbReference type="InterPro" id="IPR007848">
    <property type="entry name" value="Small_mtfrase_dom"/>
</dbReference>
<evidence type="ECO:0000256" key="3">
    <source>
        <dbReference type="ARBA" id="ARBA00022679"/>
    </source>
</evidence>
<protein>
    <submittedName>
        <fullName evidence="7">Methyltransferase</fullName>
    </submittedName>
</protein>
<dbReference type="CDD" id="cd02440">
    <property type="entry name" value="AdoMet_MTases"/>
    <property type="match status" value="1"/>
</dbReference>
<dbReference type="Gene3D" id="3.40.50.150">
    <property type="entry name" value="Vaccinia Virus protein VP39"/>
    <property type="match status" value="1"/>
</dbReference>
<gene>
    <name evidence="7" type="ORF">GCM10025862_01140</name>
</gene>
<feature type="domain" description="Methyltransferase small" evidence="5">
    <location>
        <begin position="164"/>
        <end position="247"/>
    </location>
</feature>
<keyword evidence="3" id="KW-0808">Transferase</keyword>
<evidence type="ECO:0000256" key="1">
    <source>
        <dbReference type="ARBA" id="ARBA00006149"/>
    </source>
</evidence>